<evidence type="ECO:0000256" key="1">
    <source>
        <dbReference type="ARBA" id="ARBA00023015"/>
    </source>
</evidence>
<organism evidence="5 6">
    <name type="scientific">Caldovatus sediminis</name>
    <dbReference type="NCBI Taxonomy" id="2041189"/>
    <lineage>
        <taxon>Bacteria</taxon>
        <taxon>Pseudomonadati</taxon>
        <taxon>Pseudomonadota</taxon>
        <taxon>Alphaproteobacteria</taxon>
        <taxon>Acetobacterales</taxon>
        <taxon>Roseomonadaceae</taxon>
        <taxon>Caldovatus</taxon>
    </lineage>
</organism>
<dbReference type="Pfam" id="PF01037">
    <property type="entry name" value="AsnC_trans_reg"/>
    <property type="match status" value="1"/>
</dbReference>
<gene>
    <name evidence="5" type="primary">lrp</name>
    <name evidence="5" type="ORF">GCM10010964_20980</name>
</gene>
<evidence type="ECO:0000259" key="4">
    <source>
        <dbReference type="PROSITE" id="PS50956"/>
    </source>
</evidence>
<dbReference type="PROSITE" id="PS50956">
    <property type="entry name" value="HTH_ASNC_2"/>
    <property type="match status" value="1"/>
</dbReference>
<dbReference type="RefSeq" id="WP_188899968.1">
    <property type="nucleotide sequence ID" value="NZ_BMKS01000005.1"/>
</dbReference>
<evidence type="ECO:0000256" key="3">
    <source>
        <dbReference type="ARBA" id="ARBA00023163"/>
    </source>
</evidence>
<keyword evidence="3" id="KW-0804">Transcription</keyword>
<dbReference type="InterPro" id="IPR036390">
    <property type="entry name" value="WH_DNA-bd_sf"/>
</dbReference>
<dbReference type="GO" id="GO:0043565">
    <property type="term" value="F:sequence-specific DNA binding"/>
    <property type="evidence" value="ECO:0007669"/>
    <property type="project" value="InterPro"/>
</dbReference>
<dbReference type="InterPro" id="IPR019888">
    <property type="entry name" value="Tscrpt_reg_AsnC-like"/>
</dbReference>
<dbReference type="Gene3D" id="1.10.10.10">
    <property type="entry name" value="Winged helix-like DNA-binding domain superfamily/Winged helix DNA-binding domain"/>
    <property type="match status" value="1"/>
</dbReference>
<reference evidence="5 6" key="1">
    <citation type="journal article" date="2014" name="Int. J. Syst. Evol. Microbiol.">
        <title>Complete genome sequence of Corynebacterium casei LMG S-19264T (=DSM 44701T), isolated from a smear-ripened cheese.</title>
        <authorList>
            <consortium name="US DOE Joint Genome Institute (JGI-PGF)"/>
            <person name="Walter F."/>
            <person name="Albersmeier A."/>
            <person name="Kalinowski J."/>
            <person name="Ruckert C."/>
        </authorList>
    </citation>
    <scope>NUCLEOTIDE SEQUENCE [LARGE SCALE GENOMIC DNA]</scope>
    <source>
        <strain evidence="5 6">CGMCC 1.16330</strain>
    </source>
</reference>
<dbReference type="GO" id="GO:0005829">
    <property type="term" value="C:cytosol"/>
    <property type="evidence" value="ECO:0007669"/>
    <property type="project" value="TreeGrafter"/>
</dbReference>
<feature type="domain" description="HTH asnC-type" evidence="4">
    <location>
        <begin position="1"/>
        <end position="62"/>
    </location>
</feature>
<dbReference type="PRINTS" id="PR00033">
    <property type="entry name" value="HTHASNC"/>
</dbReference>
<keyword evidence="2" id="KW-0238">DNA-binding</keyword>
<dbReference type="SUPFAM" id="SSF46785">
    <property type="entry name" value="Winged helix' DNA-binding domain"/>
    <property type="match status" value="1"/>
</dbReference>
<dbReference type="EMBL" id="BMKS01000005">
    <property type="protein sequence ID" value="GGG32920.1"/>
    <property type="molecule type" value="Genomic_DNA"/>
</dbReference>
<dbReference type="Proteomes" id="UP000597507">
    <property type="component" value="Unassembled WGS sequence"/>
</dbReference>
<dbReference type="PANTHER" id="PTHR30154">
    <property type="entry name" value="LEUCINE-RESPONSIVE REGULATORY PROTEIN"/>
    <property type="match status" value="1"/>
</dbReference>
<dbReference type="GO" id="GO:0043200">
    <property type="term" value="P:response to amino acid"/>
    <property type="evidence" value="ECO:0007669"/>
    <property type="project" value="TreeGrafter"/>
</dbReference>
<protein>
    <submittedName>
        <fullName evidence="5">Leucine-responsive regulatory protein</fullName>
    </submittedName>
</protein>
<dbReference type="SMART" id="SM00344">
    <property type="entry name" value="HTH_ASNC"/>
    <property type="match status" value="1"/>
</dbReference>
<comment type="caution">
    <text evidence="5">The sequence shown here is derived from an EMBL/GenBank/DDBJ whole genome shotgun (WGS) entry which is preliminary data.</text>
</comment>
<dbReference type="InterPro" id="IPR011008">
    <property type="entry name" value="Dimeric_a/b-barrel"/>
</dbReference>
<keyword evidence="1" id="KW-0805">Transcription regulation</keyword>
<dbReference type="Gene3D" id="3.30.70.920">
    <property type="match status" value="1"/>
</dbReference>
<dbReference type="SUPFAM" id="SSF54909">
    <property type="entry name" value="Dimeric alpha+beta barrel"/>
    <property type="match status" value="1"/>
</dbReference>
<dbReference type="AlphaFoldDB" id="A0A8J2ZC02"/>
<evidence type="ECO:0000313" key="5">
    <source>
        <dbReference type="EMBL" id="GGG32920.1"/>
    </source>
</evidence>
<proteinExistence type="predicted"/>
<dbReference type="InterPro" id="IPR036388">
    <property type="entry name" value="WH-like_DNA-bd_sf"/>
</dbReference>
<evidence type="ECO:0000313" key="6">
    <source>
        <dbReference type="Proteomes" id="UP000597507"/>
    </source>
</evidence>
<keyword evidence="6" id="KW-1185">Reference proteome</keyword>
<dbReference type="PANTHER" id="PTHR30154:SF53">
    <property type="entry name" value="HTH-TYPE TRANSCRIPTIONAL REGULATOR LRPC"/>
    <property type="match status" value="1"/>
</dbReference>
<name>A0A8J2ZC02_9PROT</name>
<dbReference type="Pfam" id="PF13404">
    <property type="entry name" value="HTH_AsnC-type"/>
    <property type="match status" value="1"/>
</dbReference>
<sequence length="156" mass="16700">MDAIDRKILVALQQDGSAGLAELSKVAGLSVSATAERVKRLEERQVIRGWRADLDPAAVGCPLLAFVFVALRGGAKEEAAFRKAMRREEAVLECHQVSGVWTHLLKLRLPDLAALEGFLAGLRGQAAVDRTEVLVALATAKETAILPVAPAPPEEE</sequence>
<accession>A0A8J2ZC02</accession>
<dbReference type="InterPro" id="IPR019887">
    <property type="entry name" value="Tscrpt_reg_AsnC/Lrp_C"/>
</dbReference>
<dbReference type="InterPro" id="IPR000485">
    <property type="entry name" value="AsnC-type_HTH_dom"/>
</dbReference>
<evidence type="ECO:0000256" key="2">
    <source>
        <dbReference type="ARBA" id="ARBA00023125"/>
    </source>
</evidence>